<dbReference type="Pfam" id="PF01381">
    <property type="entry name" value="HTH_3"/>
    <property type="match status" value="1"/>
</dbReference>
<dbReference type="EMBL" id="BNBA01000010">
    <property type="protein sequence ID" value="GHH52443.1"/>
    <property type="molecule type" value="Genomic_DNA"/>
</dbReference>
<organism evidence="2 3">
    <name type="scientific">Xanthomonas boreopolis</name>
    <dbReference type="NCBI Taxonomy" id="86183"/>
    <lineage>
        <taxon>Bacteria</taxon>
        <taxon>Pseudomonadati</taxon>
        <taxon>Pseudomonadota</taxon>
        <taxon>Gammaproteobacteria</taxon>
        <taxon>Lysobacterales</taxon>
        <taxon>Lysobacteraceae</taxon>
        <taxon>Xanthomonas</taxon>
    </lineage>
</organism>
<reference evidence="2" key="2">
    <citation type="submission" date="2020-09" db="EMBL/GenBank/DDBJ databases">
        <authorList>
            <person name="Sun Q."/>
            <person name="Ohkuma M."/>
        </authorList>
    </citation>
    <scope>NUCLEOTIDE SEQUENCE</scope>
    <source>
        <strain evidence="2">JCM 13306</strain>
    </source>
</reference>
<comment type="caution">
    <text evidence="2">The sequence shown here is derived from an EMBL/GenBank/DDBJ whole genome shotgun (WGS) entry which is preliminary data.</text>
</comment>
<keyword evidence="3" id="KW-1185">Reference proteome</keyword>
<protein>
    <recommendedName>
        <fullName evidence="1">HTH cro/C1-type domain-containing protein</fullName>
    </recommendedName>
</protein>
<dbReference type="SUPFAM" id="SSF47413">
    <property type="entry name" value="lambda repressor-like DNA-binding domains"/>
    <property type="match status" value="1"/>
</dbReference>
<dbReference type="GO" id="GO:0003677">
    <property type="term" value="F:DNA binding"/>
    <property type="evidence" value="ECO:0007669"/>
    <property type="project" value="InterPro"/>
</dbReference>
<feature type="domain" description="HTH cro/C1-type" evidence="1">
    <location>
        <begin position="15"/>
        <end position="47"/>
    </location>
</feature>
<dbReference type="CDD" id="cd00093">
    <property type="entry name" value="HTH_XRE"/>
    <property type="match status" value="1"/>
</dbReference>
<dbReference type="AlphaFoldDB" id="A0A919F7M9"/>
<sequence>MSLFNDFVTQIYGGNQARAARDIGVTRSHVSRLVSGDRAVTAEIADRCQQLSAGRFKREWFIFGAPQEAVSEDPDANRIVPVEGA</sequence>
<name>A0A919F7M9_9XANT</name>
<evidence type="ECO:0000313" key="2">
    <source>
        <dbReference type="EMBL" id="GHH52443.1"/>
    </source>
</evidence>
<dbReference type="InterPro" id="IPR001387">
    <property type="entry name" value="Cro/C1-type_HTH"/>
</dbReference>
<evidence type="ECO:0000313" key="3">
    <source>
        <dbReference type="Proteomes" id="UP000623958"/>
    </source>
</evidence>
<dbReference type="Proteomes" id="UP000623958">
    <property type="component" value="Unassembled WGS sequence"/>
</dbReference>
<evidence type="ECO:0000259" key="1">
    <source>
        <dbReference type="Pfam" id="PF01381"/>
    </source>
</evidence>
<accession>A0A919F7M9</accession>
<dbReference type="InterPro" id="IPR010982">
    <property type="entry name" value="Lambda_DNA-bd_dom_sf"/>
</dbReference>
<proteinExistence type="predicted"/>
<dbReference type="Gene3D" id="1.10.260.40">
    <property type="entry name" value="lambda repressor-like DNA-binding domains"/>
    <property type="match status" value="1"/>
</dbReference>
<dbReference type="RefSeq" id="WP_434029058.1">
    <property type="nucleotide sequence ID" value="NZ_BNBA01000010.1"/>
</dbReference>
<reference evidence="2" key="1">
    <citation type="journal article" date="2014" name="Int. J. Syst. Evol. Microbiol.">
        <title>Complete genome sequence of Corynebacterium casei LMG S-19264T (=DSM 44701T), isolated from a smear-ripened cheese.</title>
        <authorList>
            <consortium name="US DOE Joint Genome Institute (JGI-PGF)"/>
            <person name="Walter F."/>
            <person name="Albersmeier A."/>
            <person name="Kalinowski J."/>
            <person name="Ruckert C."/>
        </authorList>
    </citation>
    <scope>NUCLEOTIDE SEQUENCE</scope>
    <source>
        <strain evidence="2">JCM 13306</strain>
    </source>
</reference>
<gene>
    <name evidence="2" type="ORF">GCM10009090_16290</name>
</gene>